<organism evidence="2 3">
    <name type="scientific">Palleronia abyssalis</name>
    <dbReference type="NCBI Taxonomy" id="1501240"/>
    <lineage>
        <taxon>Bacteria</taxon>
        <taxon>Pseudomonadati</taxon>
        <taxon>Pseudomonadota</taxon>
        <taxon>Alphaproteobacteria</taxon>
        <taxon>Rhodobacterales</taxon>
        <taxon>Roseobacteraceae</taxon>
        <taxon>Palleronia</taxon>
    </lineage>
</organism>
<keyword evidence="1" id="KW-0808">Transferase</keyword>
<evidence type="ECO:0000256" key="1">
    <source>
        <dbReference type="ARBA" id="ARBA00022679"/>
    </source>
</evidence>
<dbReference type="GO" id="GO:0008476">
    <property type="term" value="F:protein-tyrosine sulfotransferase activity"/>
    <property type="evidence" value="ECO:0007669"/>
    <property type="project" value="InterPro"/>
</dbReference>
<dbReference type="Gene3D" id="3.40.50.300">
    <property type="entry name" value="P-loop containing nucleotide triphosphate hydrolases"/>
    <property type="match status" value="1"/>
</dbReference>
<protein>
    <recommendedName>
        <fullName evidence="4">Nodulation protein NoeE</fullName>
    </recommendedName>
</protein>
<accession>A0A2R8BXE5</accession>
<dbReference type="PANTHER" id="PTHR12788">
    <property type="entry name" value="PROTEIN-TYROSINE SULFOTRANSFERASE 2"/>
    <property type="match status" value="1"/>
</dbReference>
<evidence type="ECO:0000313" key="3">
    <source>
        <dbReference type="Proteomes" id="UP000244912"/>
    </source>
</evidence>
<dbReference type="InterPro" id="IPR027417">
    <property type="entry name" value="P-loop_NTPase"/>
</dbReference>
<dbReference type="InterPro" id="IPR026634">
    <property type="entry name" value="TPST-like"/>
</dbReference>
<evidence type="ECO:0008006" key="4">
    <source>
        <dbReference type="Google" id="ProtNLM"/>
    </source>
</evidence>
<dbReference type="SUPFAM" id="SSF52540">
    <property type="entry name" value="P-loop containing nucleoside triphosphate hydrolases"/>
    <property type="match status" value="1"/>
</dbReference>
<dbReference type="OrthoDB" id="9777890at2"/>
<sequence length="261" mass="29257">MAQRYIFVGGLHRSGTSILARLIAAHPQVRGITGAPVPEQEGVYLQGAIPHTAQSGRPLHFATDPAQHLIEAGPHDRLETRDRLASDWDRWFAPGGDWRVEKSPVNLTRMRLYQQLFPASQFIVILRHPQAMARALEKWGHSNTEAAVDHWIAAHRIVEADLDFLHSVMVLRYEDLVARPDRVRSAIFSFLQLGAGDADQSEAIRGQNQKYDPPPPLRPDQAQALARWGYGDGFRTTPIAPQVRHALRGAREKTIQALETD</sequence>
<proteinExistence type="predicted"/>
<name>A0A2R8BXE5_9RHOB</name>
<gene>
    <name evidence="2" type="ORF">PAA8504_02695</name>
</gene>
<dbReference type="EMBL" id="ONZF01000006">
    <property type="protein sequence ID" value="SPJ24854.1"/>
    <property type="molecule type" value="Genomic_DNA"/>
</dbReference>
<dbReference type="RefSeq" id="WP_108894675.1">
    <property type="nucleotide sequence ID" value="NZ_ONZF01000006.1"/>
</dbReference>
<dbReference type="Proteomes" id="UP000244912">
    <property type="component" value="Unassembled WGS sequence"/>
</dbReference>
<keyword evidence="3" id="KW-1185">Reference proteome</keyword>
<dbReference type="AlphaFoldDB" id="A0A2R8BXE5"/>
<dbReference type="Pfam" id="PF13469">
    <property type="entry name" value="Sulfotransfer_3"/>
    <property type="match status" value="1"/>
</dbReference>
<evidence type="ECO:0000313" key="2">
    <source>
        <dbReference type="EMBL" id="SPJ24854.1"/>
    </source>
</evidence>
<dbReference type="PANTHER" id="PTHR12788:SF10">
    <property type="entry name" value="PROTEIN-TYROSINE SULFOTRANSFERASE"/>
    <property type="match status" value="1"/>
</dbReference>
<reference evidence="2 3" key="1">
    <citation type="submission" date="2018-03" db="EMBL/GenBank/DDBJ databases">
        <authorList>
            <person name="Keele B.F."/>
        </authorList>
    </citation>
    <scope>NUCLEOTIDE SEQUENCE [LARGE SCALE GENOMIC DNA]</scope>
    <source>
        <strain evidence="2 3">CECT 8504</strain>
    </source>
</reference>